<comment type="subunit">
    <text evidence="2">Monomer.</text>
</comment>
<accession>A0ABP8NBR6</accession>
<gene>
    <name evidence="9" type="ORF">GCM10023189_44320</name>
</gene>
<organism evidence="9 10">
    <name type="scientific">Nibrella saemangeumensis</name>
    <dbReference type="NCBI Taxonomy" id="1084526"/>
    <lineage>
        <taxon>Bacteria</taxon>
        <taxon>Pseudomonadati</taxon>
        <taxon>Bacteroidota</taxon>
        <taxon>Cytophagia</taxon>
        <taxon>Cytophagales</taxon>
        <taxon>Spirosomataceae</taxon>
        <taxon>Nibrella</taxon>
    </lineage>
</organism>
<dbReference type="InterPro" id="IPR013785">
    <property type="entry name" value="Aldolase_TIM"/>
</dbReference>
<evidence type="ECO:0000313" key="10">
    <source>
        <dbReference type="Proteomes" id="UP001501175"/>
    </source>
</evidence>
<evidence type="ECO:0000259" key="6">
    <source>
        <dbReference type="Pfam" id="PF10566"/>
    </source>
</evidence>
<name>A0ABP8NBR6_9BACT</name>
<protein>
    <submittedName>
        <fullName evidence="9">Glycoside hydrolase family 97 protein</fullName>
    </submittedName>
</protein>
<evidence type="ECO:0000256" key="5">
    <source>
        <dbReference type="ARBA" id="ARBA00023295"/>
    </source>
</evidence>
<dbReference type="Proteomes" id="UP001501175">
    <property type="component" value="Unassembled WGS sequence"/>
</dbReference>
<sequence>MTLTDGRTLGRNSTFRKQTVANANRAVTPLYGITQTIPERYNELRLDFRENFSIIFRAYNEGVAYRFVTNLRDSIRVQREEVQYRLAGDWPAYFHPSDFLGSFESDYLYKPLSQQTQQSSLPLLAEVPNGVRLAFLESDLLDYPGLYLKRDSTQANTLMGLLPAYPKRVEQGGHMKFNMLVREREPYLARTVGTRAFPWRVVVVAQNDRELLNNQLVYLLASENKLGDVSWVKPGKVAWDWWSANNLTGVPFTSGFNTETYKYFIDFAARNGIEYVNLDEGWSDQFDLLKSASKLDMDEVVRYAKQKNVGLILWCVWHTLDRQMLPALDQFAKWGIAGVKVDFMDRDDQVVVNFYERLLREAAKRKMLVNYHGAYKPTGLQRTFPNNINRESVKGLEWNKFNPQGITPEHDVTLPFIRMLAGSMDYTPGAMTNMNKDNWRMIFEQPMSQGTRAHQLAMFVVYHAPLQMLADAPTAYEREPDVLKFLTTVPVTWDEVVPLDSKVADYVTIARRKGDTWYLGSMTDWTARDLSVKLDFLVDGTYQMDVFRDGPNAERVGSDYVREVKTVRKGETVTIPMAAGGGWVARFSK</sequence>
<dbReference type="Gene3D" id="3.20.20.70">
    <property type="entry name" value="Aldolase class I"/>
    <property type="match status" value="1"/>
</dbReference>
<dbReference type="InterPro" id="IPR013780">
    <property type="entry name" value="Glyco_hydro_b"/>
</dbReference>
<dbReference type="Gene3D" id="2.70.98.10">
    <property type="match status" value="1"/>
</dbReference>
<keyword evidence="10" id="KW-1185">Reference proteome</keyword>
<dbReference type="InterPro" id="IPR014718">
    <property type="entry name" value="GH-type_carb-bd"/>
</dbReference>
<keyword evidence="3 9" id="KW-0378">Hydrolase</keyword>
<dbReference type="InterPro" id="IPR029486">
    <property type="entry name" value="GH97_N"/>
</dbReference>
<dbReference type="InterPro" id="IPR029483">
    <property type="entry name" value="GH97_C"/>
</dbReference>
<evidence type="ECO:0000256" key="4">
    <source>
        <dbReference type="ARBA" id="ARBA00022837"/>
    </source>
</evidence>
<feature type="domain" description="Glycosyl-hydrolase 97 catalytic" evidence="6">
    <location>
        <begin position="241"/>
        <end position="393"/>
    </location>
</feature>
<evidence type="ECO:0000259" key="7">
    <source>
        <dbReference type="Pfam" id="PF14508"/>
    </source>
</evidence>
<evidence type="ECO:0000256" key="3">
    <source>
        <dbReference type="ARBA" id="ARBA00022801"/>
    </source>
</evidence>
<feature type="domain" description="Glycosyl-hydrolase 97 N-terminal" evidence="7">
    <location>
        <begin position="8"/>
        <end position="221"/>
    </location>
</feature>
<feature type="domain" description="Glycosyl-hydrolase 97 C-terminal oligomerisation" evidence="8">
    <location>
        <begin position="492"/>
        <end position="587"/>
    </location>
</feature>
<dbReference type="Pfam" id="PF10566">
    <property type="entry name" value="Glyco_hydro_97"/>
    <property type="match status" value="1"/>
</dbReference>
<evidence type="ECO:0000256" key="1">
    <source>
        <dbReference type="ARBA" id="ARBA00001913"/>
    </source>
</evidence>
<keyword evidence="5" id="KW-0326">Glycosidase</keyword>
<dbReference type="EMBL" id="BAABHD010000077">
    <property type="protein sequence ID" value="GAA4464689.1"/>
    <property type="molecule type" value="Genomic_DNA"/>
</dbReference>
<dbReference type="PANTHER" id="PTHR35803">
    <property type="entry name" value="GLUCAN 1,4-ALPHA-GLUCOSIDASE SUSB-RELATED"/>
    <property type="match status" value="1"/>
</dbReference>
<reference evidence="10" key="1">
    <citation type="journal article" date="2019" name="Int. J. Syst. Evol. Microbiol.">
        <title>The Global Catalogue of Microorganisms (GCM) 10K type strain sequencing project: providing services to taxonomists for standard genome sequencing and annotation.</title>
        <authorList>
            <consortium name="The Broad Institute Genomics Platform"/>
            <consortium name="The Broad Institute Genome Sequencing Center for Infectious Disease"/>
            <person name="Wu L."/>
            <person name="Ma J."/>
        </authorList>
    </citation>
    <scope>NUCLEOTIDE SEQUENCE [LARGE SCALE GENOMIC DNA]</scope>
    <source>
        <strain evidence="10">JCM 17927</strain>
    </source>
</reference>
<evidence type="ECO:0000313" key="9">
    <source>
        <dbReference type="EMBL" id="GAA4464689.1"/>
    </source>
</evidence>
<comment type="cofactor">
    <cofactor evidence="1">
        <name>Ca(2+)</name>
        <dbReference type="ChEBI" id="CHEBI:29108"/>
    </cofactor>
</comment>
<dbReference type="Gene3D" id="2.60.40.1180">
    <property type="entry name" value="Golgi alpha-mannosidase II"/>
    <property type="match status" value="1"/>
</dbReference>
<evidence type="ECO:0000259" key="8">
    <source>
        <dbReference type="Pfam" id="PF14509"/>
    </source>
</evidence>
<keyword evidence="4" id="KW-0106">Calcium</keyword>
<proteinExistence type="predicted"/>
<dbReference type="Pfam" id="PF14509">
    <property type="entry name" value="GH97_C"/>
    <property type="match status" value="1"/>
</dbReference>
<dbReference type="GO" id="GO:0016787">
    <property type="term" value="F:hydrolase activity"/>
    <property type="evidence" value="ECO:0007669"/>
    <property type="project" value="UniProtKB-KW"/>
</dbReference>
<dbReference type="InterPro" id="IPR052720">
    <property type="entry name" value="Glycosyl_hydrolase_97"/>
</dbReference>
<dbReference type="PANTHER" id="PTHR35803:SF2">
    <property type="entry name" value="RETAINING ALPHA-GALACTOSIDASE"/>
    <property type="match status" value="1"/>
</dbReference>
<dbReference type="Pfam" id="PF14508">
    <property type="entry name" value="GH97_N"/>
    <property type="match status" value="1"/>
</dbReference>
<evidence type="ECO:0000256" key="2">
    <source>
        <dbReference type="ARBA" id="ARBA00011245"/>
    </source>
</evidence>
<dbReference type="InterPro" id="IPR019563">
    <property type="entry name" value="GH97_catalytic"/>
</dbReference>
<dbReference type="SUPFAM" id="SSF51445">
    <property type="entry name" value="(Trans)glycosidases"/>
    <property type="match status" value="1"/>
</dbReference>
<comment type="caution">
    <text evidence="9">The sequence shown here is derived from an EMBL/GenBank/DDBJ whole genome shotgun (WGS) entry which is preliminary data.</text>
</comment>
<dbReference type="InterPro" id="IPR017853">
    <property type="entry name" value="GH"/>
</dbReference>